<dbReference type="NCBIfam" id="NF007691">
    <property type="entry name" value="PRK10369.1"/>
    <property type="match status" value="1"/>
</dbReference>
<evidence type="ECO:0000256" key="10">
    <source>
        <dbReference type="SAM" id="MobiDB-lite"/>
    </source>
</evidence>
<comment type="similarity">
    <text evidence="2">Belongs to the CcmF/CycK/Ccl1/NrfE/CcsA family.</text>
</comment>
<feature type="domain" description="Cytochrome c-type biogenesis protein CcmF C-terminal" evidence="13">
    <location>
        <begin position="315"/>
        <end position="648"/>
    </location>
</feature>
<evidence type="ECO:0000256" key="5">
    <source>
        <dbReference type="ARBA" id="ARBA00022692"/>
    </source>
</evidence>
<feature type="transmembrane region" description="Helical" evidence="11">
    <location>
        <begin position="499"/>
        <end position="521"/>
    </location>
</feature>
<keyword evidence="7 11" id="KW-1133">Transmembrane helix</keyword>
<feature type="transmembrane region" description="Helical" evidence="11">
    <location>
        <begin position="361"/>
        <end position="383"/>
    </location>
</feature>
<sequence>MTPELGQIALILALGLAALLGTLSLWGAWRQDARWMALARPLAAGQFAFVALAFALLVHAFVVKDFSVAYVAHNANSLLPLPYRVAATWGGHEGSLLLWQLMLAGWTLAVARFSRQLPPDVVARVLGVLGLVGVGFLSFTLLTSNPFDRSLPAPADGRDLNPLLQDPGMVFHPPLLYMGYVGFSVAFAFAIAALISGRLDATWARWTRPWTLAAWAFLTLGILLGSFWAYYELGWGGWWFWDAVENASFMPWLVGTALVHSLSVSEKRDSFKHWTVLLAILAFSLSLLGTFLVRSGVLSSVHAFASDPRRGLFILAFLVVVIGGSLGLYAWRASAVAAPHAADGVHVPRVRFAAWSRESLLLLNNVFLLVTAGTVLLGTLYPLALDAFGLGKISVGPPYFEAVFVPLMVPVLVLMVFGPVVAWQRGSWSQAWQTLRAPALLAVALAGAVAVVARASLGVALGLLLSLWIVLGTLQLLRRRWVAVPGQTAWLARARALPLGLWGMAAAHLGVGVFVAGVTLVKGFDHAQDASLKEGDHVVVAGHDVHFASLAKGKGANYISARATFEVTRDGRHVATLHPEKRLYIVQRMPMTEAAIDRGFTRDLYVSLGEASPDGAWGVRVQVKPFMGWVWAGCLLMALGGGLAASDRRYRQRVQQAQVGTGPATTSSDTPSSHAPAWAPSPHPVQP</sequence>
<evidence type="ECO:0000256" key="7">
    <source>
        <dbReference type="ARBA" id="ARBA00022989"/>
    </source>
</evidence>
<comment type="caution">
    <text evidence="14">The sequence shown here is derived from an EMBL/GenBank/DDBJ whole genome shotgun (WGS) entry which is preliminary data.</text>
</comment>
<protein>
    <submittedName>
        <fullName evidence="14">Cytochrome c-type biogenesis protein CcmF</fullName>
    </submittedName>
</protein>
<dbReference type="GO" id="GO:0005886">
    <property type="term" value="C:plasma membrane"/>
    <property type="evidence" value="ECO:0007669"/>
    <property type="project" value="UniProtKB-SubCell"/>
</dbReference>
<reference evidence="14 15" key="1">
    <citation type="submission" date="2019-03" db="EMBL/GenBank/DDBJ databases">
        <title>Genomic Encyclopedia of Type Strains, Phase IV (KMG-IV): sequencing the most valuable type-strain genomes for metagenomic binning, comparative biology and taxonomic classification.</title>
        <authorList>
            <person name="Goeker M."/>
        </authorList>
    </citation>
    <scope>NUCLEOTIDE SEQUENCE [LARGE SCALE GENOMIC DNA]</scope>
    <source>
        <strain evidence="14 15">DSM 11901</strain>
    </source>
</reference>
<feature type="transmembrane region" description="Helical" evidence="11">
    <location>
        <begin position="435"/>
        <end position="453"/>
    </location>
</feature>
<accession>A0A4R6RMU9</accession>
<evidence type="ECO:0000256" key="4">
    <source>
        <dbReference type="ARBA" id="ARBA00022519"/>
    </source>
</evidence>
<dbReference type="PANTHER" id="PTHR43653:SF1">
    <property type="entry name" value="CYTOCHROME C-TYPE BIOGENESIS PROTEIN CCMF"/>
    <property type="match status" value="1"/>
</dbReference>
<keyword evidence="5 11" id="KW-0812">Transmembrane</keyword>
<evidence type="ECO:0000256" key="8">
    <source>
        <dbReference type="ARBA" id="ARBA00023136"/>
    </source>
</evidence>
<dbReference type="PRINTS" id="PR01411">
    <property type="entry name" value="CCMFBIOGNSIS"/>
</dbReference>
<proteinExistence type="inferred from homology"/>
<evidence type="ECO:0000259" key="12">
    <source>
        <dbReference type="Pfam" id="PF01578"/>
    </source>
</evidence>
<dbReference type="NCBIfam" id="TIGR00353">
    <property type="entry name" value="nrfE"/>
    <property type="match status" value="1"/>
</dbReference>
<keyword evidence="3" id="KW-1003">Cell membrane</keyword>
<dbReference type="InterPro" id="IPR003567">
    <property type="entry name" value="Cyt_c_biogenesis"/>
</dbReference>
<dbReference type="AlphaFoldDB" id="A0A4R6RMU9"/>
<dbReference type="Proteomes" id="UP000294593">
    <property type="component" value="Unassembled WGS sequence"/>
</dbReference>
<comment type="function">
    <text evidence="9">Required for the biogenesis of c-type cytochromes. Possible subunit of a heme lyase.</text>
</comment>
<feature type="transmembrane region" description="Helical" evidence="11">
    <location>
        <begin position="96"/>
        <end position="114"/>
    </location>
</feature>
<keyword evidence="6" id="KW-0201">Cytochrome c-type biogenesis</keyword>
<feature type="region of interest" description="Disordered" evidence="10">
    <location>
        <begin position="654"/>
        <end position="687"/>
    </location>
</feature>
<dbReference type="GO" id="GO:0017004">
    <property type="term" value="P:cytochrome complex assembly"/>
    <property type="evidence" value="ECO:0007669"/>
    <property type="project" value="UniProtKB-KW"/>
</dbReference>
<keyword evidence="15" id="KW-1185">Reference proteome</keyword>
<feature type="transmembrane region" description="Helical" evidence="11">
    <location>
        <begin position="121"/>
        <end position="142"/>
    </location>
</feature>
<evidence type="ECO:0000256" key="11">
    <source>
        <dbReference type="SAM" id="Phobius"/>
    </source>
</evidence>
<feature type="transmembrane region" description="Helical" evidence="11">
    <location>
        <begin position="403"/>
        <end position="423"/>
    </location>
</feature>
<feature type="transmembrane region" description="Helical" evidence="11">
    <location>
        <begin position="274"/>
        <end position="292"/>
    </location>
</feature>
<feature type="transmembrane region" description="Helical" evidence="11">
    <location>
        <begin position="209"/>
        <end position="231"/>
    </location>
</feature>
<evidence type="ECO:0000313" key="14">
    <source>
        <dbReference type="EMBL" id="TDP88031.1"/>
    </source>
</evidence>
<dbReference type="Pfam" id="PF16327">
    <property type="entry name" value="CcmF_C"/>
    <property type="match status" value="1"/>
</dbReference>
<evidence type="ECO:0000256" key="6">
    <source>
        <dbReference type="ARBA" id="ARBA00022748"/>
    </source>
</evidence>
<dbReference type="InterPro" id="IPR003568">
    <property type="entry name" value="Cyt_c_biogenesis_CcmF"/>
</dbReference>
<feature type="transmembrane region" description="Helical" evidence="11">
    <location>
        <begin position="459"/>
        <end position="478"/>
    </location>
</feature>
<dbReference type="InterPro" id="IPR032523">
    <property type="entry name" value="CcmF_C"/>
</dbReference>
<evidence type="ECO:0000256" key="2">
    <source>
        <dbReference type="ARBA" id="ARBA00009186"/>
    </source>
</evidence>
<feature type="transmembrane region" description="Helical" evidence="11">
    <location>
        <begin position="41"/>
        <end position="62"/>
    </location>
</feature>
<keyword evidence="4" id="KW-0997">Cell inner membrane</keyword>
<feature type="transmembrane region" description="Helical" evidence="11">
    <location>
        <begin position="6"/>
        <end position="29"/>
    </location>
</feature>
<feature type="transmembrane region" description="Helical" evidence="11">
    <location>
        <begin position="177"/>
        <end position="197"/>
    </location>
</feature>
<name>A0A4R6RMU9_9BURK</name>
<evidence type="ECO:0000256" key="9">
    <source>
        <dbReference type="ARBA" id="ARBA00037230"/>
    </source>
</evidence>
<dbReference type="InterPro" id="IPR002541">
    <property type="entry name" value="Cyt_c_assembly"/>
</dbReference>
<feature type="transmembrane region" description="Helical" evidence="11">
    <location>
        <begin position="243"/>
        <end position="262"/>
    </location>
</feature>
<dbReference type="OrthoDB" id="9761451at2"/>
<evidence type="ECO:0000256" key="1">
    <source>
        <dbReference type="ARBA" id="ARBA00004429"/>
    </source>
</evidence>
<dbReference type="EMBL" id="SNXW01000001">
    <property type="protein sequence ID" value="TDP88031.1"/>
    <property type="molecule type" value="Genomic_DNA"/>
</dbReference>
<dbReference type="RefSeq" id="WP_133605695.1">
    <property type="nucleotide sequence ID" value="NZ_SNXW01000001.1"/>
</dbReference>
<dbReference type="GO" id="GO:0020037">
    <property type="term" value="F:heme binding"/>
    <property type="evidence" value="ECO:0007669"/>
    <property type="project" value="InterPro"/>
</dbReference>
<dbReference type="PANTHER" id="PTHR43653">
    <property type="entry name" value="CYTOCHROME C ASSEMBLY PROTEIN-RELATED"/>
    <property type="match status" value="1"/>
</dbReference>
<feature type="domain" description="Cytochrome c assembly protein" evidence="12">
    <location>
        <begin position="89"/>
        <end position="295"/>
    </location>
</feature>
<comment type="subcellular location">
    <subcellularLocation>
        <location evidence="1">Cell inner membrane</location>
        <topology evidence="1">Multi-pass membrane protein</topology>
    </subcellularLocation>
</comment>
<dbReference type="PRINTS" id="PR01410">
    <property type="entry name" value="CCBIOGENESIS"/>
</dbReference>
<feature type="transmembrane region" description="Helical" evidence="11">
    <location>
        <begin position="312"/>
        <end position="331"/>
    </location>
</feature>
<dbReference type="Pfam" id="PF01578">
    <property type="entry name" value="Cytochrom_C_asm"/>
    <property type="match status" value="1"/>
</dbReference>
<keyword evidence="8 11" id="KW-0472">Membrane</keyword>
<dbReference type="GO" id="GO:0015232">
    <property type="term" value="F:heme transmembrane transporter activity"/>
    <property type="evidence" value="ECO:0007669"/>
    <property type="project" value="InterPro"/>
</dbReference>
<evidence type="ECO:0000259" key="13">
    <source>
        <dbReference type="Pfam" id="PF16327"/>
    </source>
</evidence>
<evidence type="ECO:0000313" key="15">
    <source>
        <dbReference type="Proteomes" id="UP000294593"/>
    </source>
</evidence>
<gene>
    <name evidence="14" type="ORF">EV672_101167</name>
</gene>
<evidence type="ECO:0000256" key="3">
    <source>
        <dbReference type="ARBA" id="ARBA00022475"/>
    </source>
</evidence>
<organism evidence="14 15">
    <name type="scientific">Aquabacterium commune</name>
    <dbReference type="NCBI Taxonomy" id="70586"/>
    <lineage>
        <taxon>Bacteria</taxon>
        <taxon>Pseudomonadati</taxon>
        <taxon>Pseudomonadota</taxon>
        <taxon>Betaproteobacteria</taxon>
        <taxon>Burkholderiales</taxon>
        <taxon>Aquabacterium</taxon>
    </lineage>
</organism>
<feature type="transmembrane region" description="Helical" evidence="11">
    <location>
        <begin position="626"/>
        <end position="645"/>
    </location>
</feature>